<evidence type="ECO:0000256" key="12">
    <source>
        <dbReference type="SAM" id="Phobius"/>
    </source>
</evidence>
<evidence type="ECO:0000256" key="5">
    <source>
        <dbReference type="ARBA" id="ARBA00022692"/>
    </source>
</evidence>
<dbReference type="Gene3D" id="1.20.1080.10">
    <property type="entry name" value="Glycerol uptake facilitator protein"/>
    <property type="match status" value="1"/>
</dbReference>
<dbReference type="CDD" id="cd00333">
    <property type="entry name" value="MIP"/>
    <property type="match status" value="1"/>
</dbReference>
<dbReference type="GO" id="GO:0015250">
    <property type="term" value="F:water channel activity"/>
    <property type="evidence" value="ECO:0007669"/>
    <property type="project" value="TreeGrafter"/>
</dbReference>
<feature type="transmembrane region" description="Helical" evidence="12">
    <location>
        <begin position="188"/>
        <end position="211"/>
    </location>
</feature>
<dbReference type="InterPro" id="IPR000425">
    <property type="entry name" value="MIP"/>
</dbReference>
<dbReference type="Proteomes" id="UP000694546">
    <property type="component" value="Chromosome 8"/>
</dbReference>
<reference evidence="13" key="1">
    <citation type="submission" date="2025-08" db="UniProtKB">
        <authorList>
            <consortium name="Ensembl"/>
        </authorList>
    </citation>
    <scope>IDENTIFICATION</scope>
</reference>
<feature type="transmembrane region" description="Helical" evidence="12">
    <location>
        <begin position="264"/>
        <end position="286"/>
    </location>
</feature>
<evidence type="ECO:0000256" key="6">
    <source>
        <dbReference type="ARBA" id="ARBA00022737"/>
    </source>
</evidence>
<evidence type="ECO:0000256" key="9">
    <source>
        <dbReference type="ARBA" id="ARBA00023180"/>
    </source>
</evidence>
<feature type="transmembrane region" description="Helical" evidence="12">
    <location>
        <begin position="223"/>
        <end position="244"/>
    </location>
</feature>
<dbReference type="Pfam" id="PF00230">
    <property type="entry name" value="MIP"/>
    <property type="match status" value="2"/>
</dbReference>
<gene>
    <name evidence="13" type="primary">AQP4</name>
</gene>
<dbReference type="PANTHER" id="PTHR19139">
    <property type="entry name" value="AQUAPORIN TRANSPORTER"/>
    <property type="match status" value="1"/>
</dbReference>
<keyword evidence="4" id="KW-0597">Phosphoprotein</keyword>
<evidence type="ECO:0000256" key="3">
    <source>
        <dbReference type="ARBA" id="ARBA00022475"/>
    </source>
</evidence>
<organism evidence="13 14">
    <name type="scientific">Gadus morhua</name>
    <name type="common">Atlantic cod</name>
    <dbReference type="NCBI Taxonomy" id="8049"/>
    <lineage>
        <taxon>Eukaryota</taxon>
        <taxon>Metazoa</taxon>
        <taxon>Chordata</taxon>
        <taxon>Craniata</taxon>
        <taxon>Vertebrata</taxon>
        <taxon>Euteleostomi</taxon>
        <taxon>Actinopterygii</taxon>
        <taxon>Neopterygii</taxon>
        <taxon>Teleostei</taxon>
        <taxon>Neoteleostei</taxon>
        <taxon>Acanthomorphata</taxon>
        <taxon>Zeiogadaria</taxon>
        <taxon>Gadariae</taxon>
        <taxon>Gadiformes</taxon>
        <taxon>Gadoidei</taxon>
        <taxon>Gadidae</taxon>
        <taxon>Gadus</taxon>
    </lineage>
</organism>
<keyword evidence="3" id="KW-1003">Cell membrane</keyword>
<accession>A0A8C5BC14</accession>
<evidence type="ECO:0000256" key="2">
    <source>
        <dbReference type="ARBA" id="ARBA00006175"/>
    </source>
</evidence>
<name>A0A8C5BC14_GADMO</name>
<dbReference type="InterPro" id="IPR034294">
    <property type="entry name" value="Aquaporin_transptr"/>
</dbReference>
<keyword evidence="5 10" id="KW-0812">Transmembrane</keyword>
<evidence type="ECO:0000256" key="10">
    <source>
        <dbReference type="RuleBase" id="RU000477"/>
    </source>
</evidence>
<feature type="transmembrane region" description="Helical" evidence="12">
    <location>
        <begin position="98"/>
        <end position="131"/>
    </location>
</feature>
<dbReference type="InterPro" id="IPR023271">
    <property type="entry name" value="Aquaporin-like"/>
</dbReference>
<evidence type="ECO:0000256" key="8">
    <source>
        <dbReference type="ARBA" id="ARBA00023136"/>
    </source>
</evidence>
<evidence type="ECO:0000256" key="7">
    <source>
        <dbReference type="ARBA" id="ARBA00022989"/>
    </source>
</evidence>
<feature type="transmembrane region" description="Helical" evidence="12">
    <location>
        <begin position="20"/>
        <end position="39"/>
    </location>
</feature>
<dbReference type="PANTHER" id="PTHR19139:SF34">
    <property type="entry name" value="AQUAPORIN-4"/>
    <property type="match status" value="1"/>
</dbReference>
<evidence type="ECO:0000256" key="4">
    <source>
        <dbReference type="ARBA" id="ARBA00022553"/>
    </source>
</evidence>
<keyword evidence="14" id="KW-1185">Reference proteome</keyword>
<sequence length="355" mass="37922">MVAFKGIWTKDFWRAVSGEFLATLIFVLLGLGSTINWGAAERGTPSPPADLVLISLCFGLSIATMAQCFGHISGGHINPAVTAAMLVTRKISLAKAVFYVLAQCLGAVVGAAVLSLVTPSAVSGGLGVTMVRKPRTRARFRRESGPPGLDIRCTHGWMYSRESSCALHITLTALHLCAFFSHKVNPKISVGHALVVELLITFQLVFTIFATCDPKRTDLGGSASLSIGLAVVIGHLFAIPYTGASMNPARSLGPALVTLNFSDHWVYWIGPVLGAILAAGLYEYLYCPDPEVKQQRLQQSFHKDPSGIYREVGVGGGAYEGDQSPRLTVKPSSSEQTAEEKKGFVELPVEAMSSV</sequence>
<keyword evidence="9" id="KW-0325">Glycoprotein</keyword>
<dbReference type="AlphaFoldDB" id="A0A8C5BC14"/>
<keyword evidence="7 12" id="KW-1133">Transmembrane helix</keyword>
<dbReference type="GO" id="GO:0016323">
    <property type="term" value="C:basolateral plasma membrane"/>
    <property type="evidence" value="ECO:0007669"/>
    <property type="project" value="UniProtKB-SubCell"/>
</dbReference>
<feature type="transmembrane region" description="Helical" evidence="12">
    <location>
        <begin position="51"/>
        <end position="72"/>
    </location>
</feature>
<proteinExistence type="inferred from homology"/>
<evidence type="ECO:0000256" key="1">
    <source>
        <dbReference type="ARBA" id="ARBA00004554"/>
    </source>
</evidence>
<reference evidence="13" key="2">
    <citation type="submission" date="2025-09" db="UniProtKB">
        <authorList>
            <consortium name="Ensembl"/>
        </authorList>
    </citation>
    <scope>IDENTIFICATION</scope>
</reference>
<dbReference type="OMA" id="TECLAVF"/>
<dbReference type="SUPFAM" id="SSF81338">
    <property type="entry name" value="Aquaporin-like"/>
    <property type="match status" value="1"/>
</dbReference>
<protein>
    <submittedName>
        <fullName evidence="13">Aquaporin 4</fullName>
    </submittedName>
</protein>
<dbReference type="GeneTree" id="ENSGT00940000156037"/>
<comment type="subcellular location">
    <subcellularLocation>
        <location evidence="1">Basolateral cell membrane</location>
        <topology evidence="1">Multi-pass membrane protein</topology>
    </subcellularLocation>
</comment>
<keyword evidence="8 12" id="KW-0472">Membrane</keyword>
<dbReference type="PRINTS" id="PR00783">
    <property type="entry name" value="MINTRINSICP"/>
</dbReference>
<evidence type="ECO:0000313" key="14">
    <source>
        <dbReference type="Proteomes" id="UP000694546"/>
    </source>
</evidence>
<dbReference type="Ensembl" id="ENSGMOT00000055230.1">
    <property type="protein sequence ID" value="ENSGMOP00000044140.1"/>
    <property type="gene ID" value="ENSGMOG00000032654.1"/>
</dbReference>
<evidence type="ECO:0000256" key="11">
    <source>
        <dbReference type="SAM" id="MobiDB-lite"/>
    </source>
</evidence>
<evidence type="ECO:0000313" key="13">
    <source>
        <dbReference type="Ensembl" id="ENSGMOP00000044140.1"/>
    </source>
</evidence>
<keyword evidence="10" id="KW-0813">Transport</keyword>
<comment type="similarity">
    <text evidence="2 10">Belongs to the MIP/aquaporin (TC 1.A.8) family.</text>
</comment>
<keyword evidence="6" id="KW-0677">Repeat</keyword>
<feature type="region of interest" description="Disordered" evidence="11">
    <location>
        <begin position="312"/>
        <end position="341"/>
    </location>
</feature>